<gene>
    <name evidence="3" type="ORF">H9932_08535</name>
</gene>
<organism evidence="3 4">
    <name type="scientific">Candidatus Brachybacterium intestinipullorum</name>
    <dbReference type="NCBI Taxonomy" id="2838512"/>
    <lineage>
        <taxon>Bacteria</taxon>
        <taxon>Bacillati</taxon>
        <taxon>Actinomycetota</taxon>
        <taxon>Actinomycetes</taxon>
        <taxon>Micrococcales</taxon>
        <taxon>Dermabacteraceae</taxon>
        <taxon>Brachybacterium</taxon>
    </lineage>
</organism>
<feature type="region of interest" description="Disordered" evidence="1">
    <location>
        <begin position="45"/>
        <end position="67"/>
    </location>
</feature>
<dbReference type="InterPro" id="IPR006311">
    <property type="entry name" value="TAT_signal"/>
</dbReference>
<reference evidence="3" key="1">
    <citation type="journal article" date="2021" name="PeerJ">
        <title>Extensive microbial diversity within the chicken gut microbiome revealed by metagenomics and culture.</title>
        <authorList>
            <person name="Gilroy R."/>
            <person name="Ravi A."/>
            <person name="Getino M."/>
            <person name="Pursley I."/>
            <person name="Horton D.L."/>
            <person name="Alikhan N.F."/>
            <person name="Baker D."/>
            <person name="Gharbi K."/>
            <person name="Hall N."/>
            <person name="Watson M."/>
            <person name="Adriaenssens E.M."/>
            <person name="Foster-Nyarko E."/>
            <person name="Jarju S."/>
            <person name="Secka A."/>
            <person name="Antonio M."/>
            <person name="Oren A."/>
            <person name="Chaudhuri R.R."/>
            <person name="La Ragione R."/>
            <person name="Hildebrand F."/>
            <person name="Pallen M.J."/>
        </authorList>
    </citation>
    <scope>NUCLEOTIDE SEQUENCE</scope>
    <source>
        <strain evidence="3">CHK130-7132</strain>
    </source>
</reference>
<protein>
    <recommendedName>
        <fullName evidence="2">DUF8094 domain-containing protein</fullName>
    </recommendedName>
</protein>
<proteinExistence type="predicted"/>
<comment type="caution">
    <text evidence="3">The sequence shown here is derived from an EMBL/GenBank/DDBJ whole genome shotgun (WGS) entry which is preliminary data.</text>
</comment>
<evidence type="ECO:0000313" key="3">
    <source>
        <dbReference type="EMBL" id="HJC69707.1"/>
    </source>
</evidence>
<feature type="domain" description="DUF8094" evidence="2">
    <location>
        <begin position="62"/>
        <end position="362"/>
    </location>
</feature>
<dbReference type="PROSITE" id="PS51318">
    <property type="entry name" value="TAT"/>
    <property type="match status" value="1"/>
</dbReference>
<dbReference type="EMBL" id="DWWC01000172">
    <property type="protein sequence ID" value="HJC69707.1"/>
    <property type="molecule type" value="Genomic_DNA"/>
</dbReference>
<sequence>MTIPTTLRGIARKDTAMSTRPVGRRGLLLGAGGLLASGVLAACGSEPEAPPAPPTGKELAEPTPAQTEEQLEAIIPEINAAIVKADEEKDAKLLAPRVSGSAAEFRKALYALIEKDPEWADELMVPGAEVLVPMSSLTEEFPRVAIALVEDSAKDGVPYFMALHQDDARSGYTTWGWAQQAVGIDMPTVPSVVVGSEALARDAEGLLMTPAEALSLYAKVLSDGSKADPDEQLADNPFQTATHERIQAERKELNEGVEQDEAATIHETYKVREKDFVGLRTEDGGAIVMSTLMSSRKVAIKDGATMRYAEDNKYTRVIGKREFTEEYVREFGTHVALYIPSADAGGKVQPIGATQSALDASGE</sequence>
<dbReference type="AlphaFoldDB" id="A0A9D2Q1J9"/>
<dbReference type="Proteomes" id="UP000823854">
    <property type="component" value="Unassembled WGS sequence"/>
</dbReference>
<name>A0A9D2Q1J9_9MICO</name>
<evidence type="ECO:0000256" key="1">
    <source>
        <dbReference type="SAM" id="MobiDB-lite"/>
    </source>
</evidence>
<accession>A0A9D2Q1J9</accession>
<evidence type="ECO:0000259" key="2">
    <source>
        <dbReference type="Pfam" id="PF26366"/>
    </source>
</evidence>
<dbReference type="InterPro" id="IPR058407">
    <property type="entry name" value="DUF8094"/>
</dbReference>
<reference evidence="3" key="2">
    <citation type="submission" date="2021-04" db="EMBL/GenBank/DDBJ databases">
        <authorList>
            <person name="Gilroy R."/>
        </authorList>
    </citation>
    <scope>NUCLEOTIDE SEQUENCE</scope>
    <source>
        <strain evidence="3">CHK130-7132</strain>
    </source>
</reference>
<evidence type="ECO:0000313" key="4">
    <source>
        <dbReference type="Proteomes" id="UP000823854"/>
    </source>
</evidence>
<dbReference type="Pfam" id="PF26366">
    <property type="entry name" value="DUF8094"/>
    <property type="match status" value="1"/>
</dbReference>